<evidence type="ECO:0000259" key="14">
    <source>
        <dbReference type="Pfam" id="PF20260"/>
    </source>
</evidence>
<dbReference type="InterPro" id="IPR006700">
    <property type="entry name" value="RsmE"/>
</dbReference>
<organism evidence="15 16">
    <name type="scientific">Mycetocola tolaasinivorans</name>
    <dbReference type="NCBI Taxonomy" id="76635"/>
    <lineage>
        <taxon>Bacteria</taxon>
        <taxon>Bacillati</taxon>
        <taxon>Actinomycetota</taxon>
        <taxon>Actinomycetes</taxon>
        <taxon>Micrococcales</taxon>
        <taxon>Microbacteriaceae</taxon>
        <taxon>Mycetocola</taxon>
    </lineage>
</organism>
<dbReference type="SUPFAM" id="SSF88697">
    <property type="entry name" value="PUA domain-like"/>
    <property type="match status" value="1"/>
</dbReference>
<dbReference type="PANTHER" id="PTHR30027">
    <property type="entry name" value="RIBOSOMAL RNA SMALL SUBUNIT METHYLTRANSFERASE E"/>
    <property type="match status" value="1"/>
</dbReference>
<dbReference type="SUPFAM" id="SSF75217">
    <property type="entry name" value="alpha/beta knot"/>
    <property type="match status" value="1"/>
</dbReference>
<reference evidence="15 16" key="1">
    <citation type="submission" date="2018-10" db="EMBL/GenBank/DDBJ databases">
        <authorList>
            <person name="Li J."/>
        </authorList>
    </citation>
    <scope>NUCLEOTIDE SEQUENCE [LARGE SCALE GENOMIC DNA]</scope>
    <source>
        <strain evidence="15 16">IF 016277</strain>
    </source>
</reference>
<dbReference type="InterPro" id="IPR015947">
    <property type="entry name" value="PUA-like_sf"/>
</dbReference>
<feature type="domain" description="Ribosomal RNA small subunit methyltransferase E PUA-like" evidence="14">
    <location>
        <begin position="21"/>
        <end position="66"/>
    </location>
</feature>
<evidence type="ECO:0000256" key="10">
    <source>
        <dbReference type="ARBA" id="ARBA00025699"/>
    </source>
</evidence>
<feature type="domain" description="Ribosomal RNA small subunit methyltransferase E methyltransferase" evidence="13">
    <location>
        <begin position="76"/>
        <end position="240"/>
    </location>
</feature>
<dbReference type="RefSeq" id="WP_121647688.1">
    <property type="nucleotide sequence ID" value="NZ_RCUX01000003.1"/>
</dbReference>
<evidence type="ECO:0000256" key="9">
    <source>
        <dbReference type="ARBA" id="ARBA00022691"/>
    </source>
</evidence>
<keyword evidence="6 12" id="KW-0698">rRNA processing</keyword>
<accession>A0A3L7AAN6</accession>
<evidence type="ECO:0000256" key="7">
    <source>
        <dbReference type="ARBA" id="ARBA00022603"/>
    </source>
</evidence>
<dbReference type="InterPro" id="IPR029028">
    <property type="entry name" value="Alpha/beta_knot_MTases"/>
</dbReference>
<comment type="similarity">
    <text evidence="2 12">Belongs to the RNA methyltransferase RsmE family.</text>
</comment>
<sequence>MSSLFLREFSAAPAVGDTVTLEGAEAKHAVTVNRIRPGEEIFLGDGAGLRVLARVTQSSPGLLEAEAIEVRQVPLPTPELILVQGLAKGDRDEMAVQAATELGVSAVYPWAAERSISRWDAQKRVKGRARWATIAREATKQSIRPHLAHVHDLLDLAGVAALTADHEVLILDPTGPVALTAHVRARAASDERPIVLVVGPEGGISPRELETLERAGAHRVVLGDTILRTSTAGPAALSVITALLGRW</sequence>
<dbReference type="Proteomes" id="UP000272503">
    <property type="component" value="Unassembled WGS sequence"/>
</dbReference>
<keyword evidence="16" id="KW-1185">Reference proteome</keyword>
<dbReference type="GO" id="GO:0005737">
    <property type="term" value="C:cytoplasm"/>
    <property type="evidence" value="ECO:0007669"/>
    <property type="project" value="UniProtKB-SubCell"/>
</dbReference>
<dbReference type="PANTHER" id="PTHR30027:SF3">
    <property type="entry name" value="16S RRNA (URACIL(1498)-N(3))-METHYLTRANSFERASE"/>
    <property type="match status" value="1"/>
</dbReference>
<dbReference type="NCBIfam" id="TIGR00046">
    <property type="entry name" value="RsmE family RNA methyltransferase"/>
    <property type="match status" value="1"/>
</dbReference>
<keyword evidence="5 12" id="KW-0963">Cytoplasm</keyword>
<dbReference type="Gene3D" id="3.40.1280.10">
    <property type="match status" value="1"/>
</dbReference>
<dbReference type="InterPro" id="IPR046886">
    <property type="entry name" value="RsmE_MTase_dom"/>
</dbReference>
<comment type="function">
    <text evidence="10 12">Specifically methylates the N3 position of the uracil ring of uridine 1498 (m3U1498) in 16S rRNA. Acts on the fully assembled 30S ribosomal subunit.</text>
</comment>
<evidence type="ECO:0000256" key="8">
    <source>
        <dbReference type="ARBA" id="ARBA00022679"/>
    </source>
</evidence>
<dbReference type="PIRSF" id="PIRSF015601">
    <property type="entry name" value="MTase_slr0722"/>
    <property type="match status" value="1"/>
</dbReference>
<dbReference type="GO" id="GO:0070475">
    <property type="term" value="P:rRNA base methylation"/>
    <property type="evidence" value="ECO:0007669"/>
    <property type="project" value="TreeGrafter"/>
</dbReference>
<dbReference type="AlphaFoldDB" id="A0A3L7AAN6"/>
<dbReference type="InterPro" id="IPR029026">
    <property type="entry name" value="tRNA_m1G_MTases_N"/>
</dbReference>
<evidence type="ECO:0000256" key="4">
    <source>
        <dbReference type="ARBA" id="ARBA00013673"/>
    </source>
</evidence>
<dbReference type="OrthoDB" id="9808126at2"/>
<name>A0A3L7AAN6_9MICO</name>
<dbReference type="EC" id="2.1.1.193" evidence="3 12"/>
<evidence type="ECO:0000256" key="6">
    <source>
        <dbReference type="ARBA" id="ARBA00022552"/>
    </source>
</evidence>
<proteinExistence type="inferred from homology"/>
<gene>
    <name evidence="15" type="ORF">D9V32_04385</name>
</gene>
<comment type="subcellular location">
    <subcellularLocation>
        <location evidence="1 12">Cytoplasm</location>
    </subcellularLocation>
</comment>
<keyword evidence="9 12" id="KW-0949">S-adenosyl-L-methionine</keyword>
<evidence type="ECO:0000256" key="2">
    <source>
        <dbReference type="ARBA" id="ARBA00005528"/>
    </source>
</evidence>
<dbReference type="GO" id="GO:0070042">
    <property type="term" value="F:rRNA (uridine-N3-)-methyltransferase activity"/>
    <property type="evidence" value="ECO:0007669"/>
    <property type="project" value="TreeGrafter"/>
</dbReference>
<evidence type="ECO:0000313" key="16">
    <source>
        <dbReference type="Proteomes" id="UP000272503"/>
    </source>
</evidence>
<dbReference type="CDD" id="cd18084">
    <property type="entry name" value="RsmE-like"/>
    <property type="match status" value="1"/>
</dbReference>
<evidence type="ECO:0000256" key="3">
    <source>
        <dbReference type="ARBA" id="ARBA00012328"/>
    </source>
</evidence>
<evidence type="ECO:0000259" key="13">
    <source>
        <dbReference type="Pfam" id="PF04452"/>
    </source>
</evidence>
<evidence type="ECO:0000256" key="11">
    <source>
        <dbReference type="ARBA" id="ARBA00047944"/>
    </source>
</evidence>
<dbReference type="NCBIfam" id="NF008693">
    <property type="entry name" value="PRK11713.2-3"/>
    <property type="match status" value="1"/>
</dbReference>
<dbReference type="Pfam" id="PF20260">
    <property type="entry name" value="PUA_4"/>
    <property type="match status" value="1"/>
</dbReference>
<dbReference type="Pfam" id="PF04452">
    <property type="entry name" value="Methyltrans_RNA"/>
    <property type="match status" value="1"/>
</dbReference>
<protein>
    <recommendedName>
        <fullName evidence="4 12">Ribosomal RNA small subunit methyltransferase E</fullName>
        <ecNumber evidence="3 12">2.1.1.193</ecNumber>
    </recommendedName>
</protein>
<comment type="caution">
    <text evidence="15">The sequence shown here is derived from an EMBL/GenBank/DDBJ whole genome shotgun (WGS) entry which is preliminary data.</text>
</comment>
<keyword evidence="8 12" id="KW-0808">Transferase</keyword>
<comment type="catalytic activity">
    <reaction evidence="11 12">
        <text>uridine(1498) in 16S rRNA + S-adenosyl-L-methionine = N(3)-methyluridine(1498) in 16S rRNA + S-adenosyl-L-homocysteine + H(+)</text>
        <dbReference type="Rhea" id="RHEA:42920"/>
        <dbReference type="Rhea" id="RHEA-COMP:10283"/>
        <dbReference type="Rhea" id="RHEA-COMP:10284"/>
        <dbReference type="ChEBI" id="CHEBI:15378"/>
        <dbReference type="ChEBI" id="CHEBI:57856"/>
        <dbReference type="ChEBI" id="CHEBI:59789"/>
        <dbReference type="ChEBI" id="CHEBI:65315"/>
        <dbReference type="ChEBI" id="CHEBI:74502"/>
        <dbReference type="EC" id="2.1.1.193"/>
    </reaction>
</comment>
<dbReference type="InterPro" id="IPR046887">
    <property type="entry name" value="RsmE_PUA-like"/>
</dbReference>
<evidence type="ECO:0000256" key="12">
    <source>
        <dbReference type="PIRNR" id="PIRNR015601"/>
    </source>
</evidence>
<dbReference type="EMBL" id="RCUX01000003">
    <property type="protein sequence ID" value="RLP76878.1"/>
    <property type="molecule type" value="Genomic_DNA"/>
</dbReference>
<evidence type="ECO:0000256" key="5">
    <source>
        <dbReference type="ARBA" id="ARBA00022490"/>
    </source>
</evidence>
<keyword evidence="7 12" id="KW-0489">Methyltransferase</keyword>
<evidence type="ECO:0000256" key="1">
    <source>
        <dbReference type="ARBA" id="ARBA00004496"/>
    </source>
</evidence>
<evidence type="ECO:0000313" key="15">
    <source>
        <dbReference type="EMBL" id="RLP76878.1"/>
    </source>
</evidence>
<dbReference type="Gene3D" id="2.40.240.20">
    <property type="entry name" value="Hypothetical PUA domain-like, domain 1"/>
    <property type="match status" value="1"/>
</dbReference>